<evidence type="ECO:0000313" key="1">
    <source>
        <dbReference type="EMBL" id="DAD41266.1"/>
    </source>
</evidence>
<protein>
    <submittedName>
        <fullName evidence="1">Uncharacterized protein</fullName>
    </submittedName>
</protein>
<dbReference type="EMBL" id="DUZY01000005">
    <property type="protein sequence ID" value="DAD41266.1"/>
    <property type="molecule type" value="Genomic_DNA"/>
</dbReference>
<organism evidence="1 2">
    <name type="scientific">Nelumbo nucifera</name>
    <name type="common">Sacred lotus</name>
    <dbReference type="NCBI Taxonomy" id="4432"/>
    <lineage>
        <taxon>Eukaryota</taxon>
        <taxon>Viridiplantae</taxon>
        <taxon>Streptophyta</taxon>
        <taxon>Embryophyta</taxon>
        <taxon>Tracheophyta</taxon>
        <taxon>Spermatophyta</taxon>
        <taxon>Magnoliopsida</taxon>
        <taxon>Proteales</taxon>
        <taxon>Nelumbonaceae</taxon>
        <taxon>Nelumbo</taxon>
    </lineage>
</organism>
<comment type="caution">
    <text evidence="1">The sequence shown here is derived from an EMBL/GenBank/DDBJ whole genome shotgun (WGS) entry which is preliminary data.</text>
</comment>
<sequence length="80" mass="9251">MREGERQKQWVLLEATHFFLSIEELLHLLSLFNQAGIYFNDRTKGKDVLSTMFLAVKQSNSNPQTSMNAQASVSRIMHYC</sequence>
<reference evidence="1 2" key="1">
    <citation type="journal article" date="2020" name="Mol. Biol. Evol.">
        <title>Distinct Expression and Methylation Patterns for Genes with Different Fates following a Single Whole-Genome Duplication in Flowering Plants.</title>
        <authorList>
            <person name="Shi T."/>
            <person name="Rahmani R.S."/>
            <person name="Gugger P.F."/>
            <person name="Wang M."/>
            <person name="Li H."/>
            <person name="Zhang Y."/>
            <person name="Li Z."/>
            <person name="Wang Q."/>
            <person name="Van de Peer Y."/>
            <person name="Marchal K."/>
            <person name="Chen J."/>
        </authorList>
    </citation>
    <scope>NUCLEOTIDE SEQUENCE [LARGE SCALE GENOMIC DNA]</scope>
    <source>
        <tissue evidence="1">Leaf</tissue>
    </source>
</reference>
<dbReference type="AlphaFoldDB" id="A0A822ZE25"/>
<accession>A0A822ZE25</accession>
<keyword evidence="2" id="KW-1185">Reference proteome</keyword>
<proteinExistence type="predicted"/>
<gene>
    <name evidence="1" type="ORF">HUJ06_015589</name>
</gene>
<dbReference type="Proteomes" id="UP000607653">
    <property type="component" value="Unassembled WGS sequence"/>
</dbReference>
<evidence type="ECO:0000313" key="2">
    <source>
        <dbReference type="Proteomes" id="UP000607653"/>
    </source>
</evidence>
<name>A0A822ZE25_NELNU</name>